<dbReference type="RefSeq" id="WP_145852473.1">
    <property type="nucleotide sequence ID" value="NZ_RPFW01000002.1"/>
</dbReference>
<gene>
    <name evidence="1" type="ORF">EAS64_08880</name>
</gene>
<evidence type="ECO:0000313" key="1">
    <source>
        <dbReference type="EMBL" id="TVZ04765.1"/>
    </source>
</evidence>
<proteinExistence type="predicted"/>
<keyword evidence="2" id="KW-1185">Reference proteome</keyword>
<dbReference type="Proteomes" id="UP000460272">
    <property type="component" value="Unassembled WGS sequence"/>
</dbReference>
<comment type="caution">
    <text evidence="1">The sequence shown here is derived from an EMBL/GenBank/DDBJ whole genome shotgun (WGS) entry which is preliminary data.</text>
</comment>
<accession>A0A6P2C2R2</accession>
<name>A0A6P2C2R2_9ACTN</name>
<sequence>MVVSAGPGGARKVHAYGYCAPVPCSWGTVAGTTFTANLRSLTAGTAFLAPYKFSSSKRLLYGTINTAGTKLTVQTWTEFIDHSGRSNYATKETLVPLR</sequence>
<dbReference type="OrthoDB" id="3643162at2"/>
<reference evidence="1 2" key="1">
    <citation type="submission" date="2018-11" db="EMBL/GenBank/DDBJ databases">
        <title>Trebonia kvetii gen.nov., sp.nov., a novel acidophilic actinobacterium, and proposal of the new actinobacterial family Treboniaceae fam. nov.</title>
        <authorList>
            <person name="Rapoport D."/>
            <person name="Sagova-Mareckova M."/>
            <person name="Sedlacek I."/>
            <person name="Provaznik J."/>
            <person name="Kralova S."/>
            <person name="Pavlinic D."/>
            <person name="Benes V."/>
            <person name="Kopecky J."/>
        </authorList>
    </citation>
    <scope>NUCLEOTIDE SEQUENCE [LARGE SCALE GENOMIC DNA]</scope>
    <source>
        <strain evidence="1 2">15Tr583</strain>
    </source>
</reference>
<organism evidence="1 2">
    <name type="scientific">Trebonia kvetii</name>
    <dbReference type="NCBI Taxonomy" id="2480626"/>
    <lineage>
        <taxon>Bacteria</taxon>
        <taxon>Bacillati</taxon>
        <taxon>Actinomycetota</taxon>
        <taxon>Actinomycetes</taxon>
        <taxon>Streptosporangiales</taxon>
        <taxon>Treboniaceae</taxon>
        <taxon>Trebonia</taxon>
    </lineage>
</organism>
<dbReference type="AlphaFoldDB" id="A0A6P2C2R2"/>
<dbReference type="EMBL" id="RPFW01000002">
    <property type="protein sequence ID" value="TVZ04765.1"/>
    <property type="molecule type" value="Genomic_DNA"/>
</dbReference>
<protein>
    <submittedName>
        <fullName evidence="1">Uncharacterized protein</fullName>
    </submittedName>
</protein>
<evidence type="ECO:0000313" key="2">
    <source>
        <dbReference type="Proteomes" id="UP000460272"/>
    </source>
</evidence>